<protein>
    <submittedName>
        <fullName evidence="1">Uncharacterized protein</fullName>
    </submittedName>
</protein>
<sequence length="328" mass="37283">MNKLLASLDQRVPAKSISFEDNYVLSYDSQLSITSFLKKSIIGINPYYAKLFLREYINKIEQGNEEISDELYELYCDPDILNAVELGPSDTDLLRFYINGLEEEYSSAENESILIKETPKLISGNNTTGLRTWEAALYLANYINRKTNTPYDFKDKTILELGCGTGLVGLALLKNYNSRIAPIKELIMTDGSTVVFDNVKDTLKLNSLEKNMKVHFQQLIWGPDSFTENSDKQVDVILGADITYDSTVVESLCISIKDFFVHRGTNLAVIAATVRNIDTILAWELELNNYFNGNWRITSKVDKPEHINSTCYFKPGTQEIRIYEIVNN</sequence>
<dbReference type="OMA" id="MYVTDGD"/>
<dbReference type="GeneID" id="18869947"/>
<proteinExistence type="predicted"/>
<dbReference type="InterPro" id="IPR019410">
    <property type="entry name" value="Methyltransf_16"/>
</dbReference>
<dbReference type="STRING" id="619300.G3AKL3"/>
<keyword evidence="2" id="KW-1185">Reference proteome</keyword>
<accession>G3AKL3</accession>
<dbReference type="Pfam" id="PF10294">
    <property type="entry name" value="Methyltransf_16"/>
    <property type="match status" value="1"/>
</dbReference>
<dbReference type="GO" id="GO:0008757">
    <property type="term" value="F:S-adenosylmethionine-dependent methyltransferase activity"/>
    <property type="evidence" value="ECO:0007669"/>
    <property type="project" value="UniProtKB-ARBA"/>
</dbReference>
<dbReference type="RefSeq" id="XP_007375133.1">
    <property type="nucleotide sequence ID" value="XM_007375071.1"/>
</dbReference>
<evidence type="ECO:0000313" key="1">
    <source>
        <dbReference type="EMBL" id="EGW33618.1"/>
    </source>
</evidence>
<dbReference type="PANTHER" id="PTHR14614:SF130">
    <property type="entry name" value="PROTEIN-LYSINE N-METHYLTRANSFERASE EEF2KMT"/>
    <property type="match status" value="1"/>
</dbReference>
<name>G3AKL3_SPAPN</name>
<dbReference type="SUPFAM" id="SSF53335">
    <property type="entry name" value="S-adenosyl-L-methionine-dependent methyltransferases"/>
    <property type="match status" value="1"/>
</dbReference>
<dbReference type="Proteomes" id="UP000000709">
    <property type="component" value="Unassembled WGS sequence"/>
</dbReference>
<dbReference type="AlphaFoldDB" id="G3AKL3"/>
<dbReference type="OrthoDB" id="194386at2759"/>
<dbReference type="InParanoid" id="G3AKL3"/>
<dbReference type="KEGG" id="spaa:SPAPADRAFT_136189"/>
<dbReference type="HOGENOM" id="CLU_038942_1_1_1"/>
<dbReference type="FunCoup" id="G3AKL3">
    <property type="interactions" value="512"/>
</dbReference>
<gene>
    <name evidence="1" type="ORF">SPAPADRAFT_136189</name>
</gene>
<dbReference type="InterPro" id="IPR029063">
    <property type="entry name" value="SAM-dependent_MTases_sf"/>
</dbReference>
<dbReference type="Gene3D" id="3.40.50.150">
    <property type="entry name" value="Vaccinia Virus protein VP39"/>
    <property type="match status" value="1"/>
</dbReference>
<evidence type="ECO:0000313" key="2">
    <source>
        <dbReference type="Proteomes" id="UP000000709"/>
    </source>
</evidence>
<dbReference type="PANTHER" id="PTHR14614">
    <property type="entry name" value="HEPATOCELLULAR CARCINOMA-ASSOCIATED ANTIGEN"/>
    <property type="match status" value="1"/>
</dbReference>
<reference evidence="1 2" key="1">
    <citation type="journal article" date="2011" name="Proc. Natl. Acad. Sci. U.S.A.">
        <title>Comparative genomics of xylose-fermenting fungi for enhanced biofuel production.</title>
        <authorList>
            <person name="Wohlbach D.J."/>
            <person name="Kuo A."/>
            <person name="Sato T.K."/>
            <person name="Potts K.M."/>
            <person name="Salamov A.A."/>
            <person name="LaButti K.M."/>
            <person name="Sun H."/>
            <person name="Clum A."/>
            <person name="Pangilinan J.L."/>
            <person name="Lindquist E.A."/>
            <person name="Lucas S."/>
            <person name="Lapidus A."/>
            <person name="Jin M."/>
            <person name="Gunawan C."/>
            <person name="Balan V."/>
            <person name="Dale B.E."/>
            <person name="Jeffries T.W."/>
            <person name="Zinkel R."/>
            <person name="Barry K.W."/>
            <person name="Grigoriev I.V."/>
            <person name="Gasch A.P."/>
        </authorList>
    </citation>
    <scope>NUCLEOTIDE SEQUENCE [LARGE SCALE GENOMIC DNA]</scope>
    <source>
        <strain evidence="2">NRRL Y-27907 / 11-Y1</strain>
    </source>
</reference>
<organism evidence="2">
    <name type="scientific">Spathaspora passalidarum (strain NRRL Y-27907 / 11-Y1)</name>
    <dbReference type="NCBI Taxonomy" id="619300"/>
    <lineage>
        <taxon>Eukaryota</taxon>
        <taxon>Fungi</taxon>
        <taxon>Dikarya</taxon>
        <taxon>Ascomycota</taxon>
        <taxon>Saccharomycotina</taxon>
        <taxon>Pichiomycetes</taxon>
        <taxon>Debaryomycetaceae</taxon>
        <taxon>Spathaspora</taxon>
    </lineage>
</organism>
<dbReference type="GO" id="GO:0005737">
    <property type="term" value="C:cytoplasm"/>
    <property type="evidence" value="ECO:0007669"/>
    <property type="project" value="TreeGrafter"/>
</dbReference>
<dbReference type="EMBL" id="GL996501">
    <property type="protein sequence ID" value="EGW33618.1"/>
    <property type="molecule type" value="Genomic_DNA"/>
</dbReference>
<dbReference type="eggNOG" id="KOG2497">
    <property type="taxonomic scope" value="Eukaryota"/>
</dbReference>